<dbReference type="AlphaFoldDB" id="A0A485KA03"/>
<protein>
    <submittedName>
        <fullName evidence="3">Aste57867_2808 protein</fullName>
    </submittedName>
</protein>
<sequence>MPSHRLPTNDNLLEIDIALCDDVDMAWIDRLPVDDALIVEWLPPTDTEPLDQPPKLEPQTIALKSKDRFVRLCSVDACTRFAQRHNLCFRHGGRRACQEPDCTKKDRGNGYCVAHGGGEVCQFHQCTRRARANHLCNKHRK</sequence>
<evidence type="ECO:0000259" key="1">
    <source>
        <dbReference type="Pfam" id="PF24906"/>
    </source>
</evidence>
<organism evidence="3 4">
    <name type="scientific">Aphanomyces stellatus</name>
    <dbReference type="NCBI Taxonomy" id="120398"/>
    <lineage>
        <taxon>Eukaryota</taxon>
        <taxon>Sar</taxon>
        <taxon>Stramenopiles</taxon>
        <taxon>Oomycota</taxon>
        <taxon>Saprolegniomycetes</taxon>
        <taxon>Saprolegniales</taxon>
        <taxon>Verrucalvaceae</taxon>
        <taxon>Aphanomyces</taxon>
    </lineage>
</organism>
<dbReference type="InterPro" id="IPR056866">
    <property type="entry name" value="Znf_WRKY19"/>
</dbReference>
<dbReference type="EMBL" id="CAADRA010000394">
    <property type="protein sequence ID" value="VFT79997.1"/>
    <property type="molecule type" value="Genomic_DNA"/>
</dbReference>
<evidence type="ECO:0000313" key="4">
    <source>
        <dbReference type="Proteomes" id="UP000332933"/>
    </source>
</evidence>
<reference evidence="3 4" key="1">
    <citation type="submission" date="2019-03" db="EMBL/GenBank/DDBJ databases">
        <authorList>
            <person name="Gaulin E."/>
            <person name="Dumas B."/>
        </authorList>
    </citation>
    <scope>NUCLEOTIDE SEQUENCE [LARGE SCALE GENOMIC DNA]</scope>
    <source>
        <strain evidence="3">CBS 568.67</strain>
    </source>
</reference>
<gene>
    <name evidence="3" type="primary">Aste57867_2808</name>
    <name evidence="2" type="ORF">As57867_002801</name>
    <name evidence="3" type="ORF">ASTE57867_2808</name>
</gene>
<dbReference type="PANTHER" id="PTHR31827:SF1">
    <property type="entry name" value="EMB|CAB89363.1"/>
    <property type="match status" value="1"/>
</dbReference>
<dbReference type="Proteomes" id="UP000332933">
    <property type="component" value="Unassembled WGS sequence"/>
</dbReference>
<dbReference type="PANTHER" id="PTHR31827">
    <property type="entry name" value="EMB|CAB89363.1"/>
    <property type="match status" value="1"/>
</dbReference>
<feature type="domain" description="WRKY19-like zinc finger" evidence="1">
    <location>
        <begin position="93"/>
        <end position="117"/>
    </location>
</feature>
<name>A0A485KA03_9STRA</name>
<accession>A0A485KA03</accession>
<dbReference type="EMBL" id="VJMH01000394">
    <property type="protein sequence ID" value="KAF0716514.1"/>
    <property type="molecule type" value="Genomic_DNA"/>
</dbReference>
<dbReference type="OrthoDB" id="71928at2759"/>
<evidence type="ECO:0000313" key="2">
    <source>
        <dbReference type="EMBL" id="KAF0716514.1"/>
    </source>
</evidence>
<proteinExistence type="predicted"/>
<reference evidence="2" key="2">
    <citation type="submission" date="2019-06" db="EMBL/GenBank/DDBJ databases">
        <title>Genomics analysis of Aphanomyces spp. identifies a new class of oomycete effector associated with host adaptation.</title>
        <authorList>
            <person name="Gaulin E."/>
        </authorList>
    </citation>
    <scope>NUCLEOTIDE SEQUENCE</scope>
    <source>
        <strain evidence="2">CBS 578.67</strain>
    </source>
</reference>
<evidence type="ECO:0000313" key="3">
    <source>
        <dbReference type="EMBL" id="VFT79997.1"/>
    </source>
</evidence>
<dbReference type="Pfam" id="PF24906">
    <property type="entry name" value="Zf_WRKY19"/>
    <property type="match status" value="1"/>
</dbReference>
<keyword evidence="4" id="KW-1185">Reference proteome</keyword>